<evidence type="ECO:0000256" key="2">
    <source>
        <dbReference type="ARBA" id="ARBA00004173"/>
    </source>
</evidence>
<evidence type="ECO:0000256" key="11">
    <source>
        <dbReference type="ARBA" id="ARBA00033378"/>
    </source>
</evidence>
<keyword evidence="7" id="KW-0156">Chromatin regulator</keyword>
<sequence>MERKMQINLKNEFNHYTPKYKSLNPFNEIDSKKLLEEKHIQNIDDSKPLDDEPPTNTVTVESDKQIPELEETDLIESDPLSNMPILSEKEAVRRVRDKYVKLQLLYAQEFKYLLFKYQKKRREFLINKKCDSGPSENGLLNNSRWATEEEYQKFQKLKQLEQYQKLPTGQEAVVFKTAMDRKFRATKLSGNKEKQRPLCSSVEMGIKCTEELIPYSNFCKKHILKDPNQVLFRACGILQNYNICQEPIVNSDIESTCVLHKNLPNHCH</sequence>
<keyword evidence="9" id="KW-0539">Nucleus</keyword>
<evidence type="ECO:0000256" key="3">
    <source>
        <dbReference type="ARBA" id="ARBA00015508"/>
    </source>
</evidence>
<feature type="compositionally biased region" description="Basic and acidic residues" evidence="14">
    <location>
        <begin position="41"/>
        <end position="50"/>
    </location>
</feature>
<protein>
    <recommendedName>
        <fullName evidence="3">KAT8 regulatory NSL complex subunit 2</fullName>
    </recommendedName>
    <alternativeName>
        <fullName evidence="11">NSL complex protein NSL2</fullName>
    </alternativeName>
    <alternativeName>
        <fullName evidence="10">Non-specific lethal 2 homolog</fullName>
    </alternativeName>
</protein>
<dbReference type="GO" id="GO:0006325">
    <property type="term" value="P:chromatin organization"/>
    <property type="evidence" value="ECO:0007669"/>
    <property type="project" value="UniProtKB-KW"/>
</dbReference>
<dbReference type="GO" id="GO:0005634">
    <property type="term" value="C:nucleus"/>
    <property type="evidence" value="ECO:0007669"/>
    <property type="project" value="UniProtKB-SubCell"/>
</dbReference>
<dbReference type="Proteomes" id="UP000325440">
    <property type="component" value="Unassembled WGS sequence"/>
</dbReference>
<comment type="subunit">
    <text evidence="13">Component of the NSL complex at least composed of KAT8/MOF, KANSL1, KANSL2, KANSL3, MCRS1, PHF20, OGT1/OGT, WDR5 and HCFC1.</text>
</comment>
<evidence type="ECO:0000256" key="10">
    <source>
        <dbReference type="ARBA" id="ARBA00032947"/>
    </source>
</evidence>
<evidence type="ECO:0000313" key="17">
    <source>
        <dbReference type="Proteomes" id="UP000325440"/>
    </source>
</evidence>
<dbReference type="GO" id="GO:0044545">
    <property type="term" value="C:NSL complex"/>
    <property type="evidence" value="ECO:0007669"/>
    <property type="project" value="TreeGrafter"/>
</dbReference>
<evidence type="ECO:0000256" key="6">
    <source>
        <dbReference type="ARBA" id="ARBA00022843"/>
    </source>
</evidence>
<keyword evidence="5" id="KW-0597">Phosphoprotein</keyword>
<evidence type="ECO:0000256" key="7">
    <source>
        <dbReference type="ARBA" id="ARBA00022853"/>
    </source>
</evidence>
<dbReference type="GO" id="GO:0005739">
    <property type="term" value="C:mitochondrion"/>
    <property type="evidence" value="ECO:0007669"/>
    <property type="project" value="UniProtKB-SubCell"/>
</dbReference>
<proteinExistence type="predicted"/>
<dbReference type="InterPro" id="IPR025927">
    <property type="entry name" value="Znf_KANL2-like"/>
</dbReference>
<dbReference type="AlphaFoldDB" id="A0A5E4NH85"/>
<dbReference type="GO" id="GO:0003677">
    <property type="term" value="F:DNA binding"/>
    <property type="evidence" value="ECO:0007669"/>
    <property type="project" value="UniProtKB-KW"/>
</dbReference>
<keyword evidence="17" id="KW-1185">Reference proteome</keyword>
<comment type="subcellular location">
    <subcellularLocation>
        <location evidence="2">Mitochondrion</location>
    </subcellularLocation>
    <subcellularLocation>
        <location evidence="1">Nucleus</location>
    </subcellularLocation>
</comment>
<evidence type="ECO:0000256" key="5">
    <source>
        <dbReference type="ARBA" id="ARBA00022553"/>
    </source>
</evidence>
<name>A0A5E4NH85_9HEMI</name>
<dbReference type="Pfam" id="PF13891">
    <property type="entry name" value="zf-C3HC3H_KANSL2"/>
    <property type="match status" value="1"/>
</dbReference>
<dbReference type="InterPro" id="IPR026316">
    <property type="entry name" value="NSL2"/>
</dbReference>
<evidence type="ECO:0000256" key="13">
    <source>
        <dbReference type="ARBA" id="ARBA00093543"/>
    </source>
</evidence>
<feature type="domain" description="KANL2-like probable zinc-finger" evidence="15">
    <location>
        <begin position="205"/>
        <end position="261"/>
    </location>
</feature>
<evidence type="ECO:0000313" key="16">
    <source>
        <dbReference type="EMBL" id="VVC41718.1"/>
    </source>
</evidence>
<gene>
    <name evidence="16" type="ORF">CINCED_3A023591</name>
</gene>
<keyword evidence="8" id="KW-0496">Mitochondrion</keyword>
<comment type="function">
    <text evidence="12">Non-catalytic component of the NSL histone acetyltransferase complex, a multiprotein complex that mediates histone H4 acetylation at 'Lys-5'- and 'Lys-8' (H4K5ac and H4K8ac) at transcription start sites and promotes transcription initiation. Required for NSL complex stability and for transcription of intraciliary transport genes in both ciliated and non-ciliated cells by regulating histone H4 acetylation at 'Lys-5'- and 'Lys-12' (H4K5ac and H4K12ac). This is necessary for cilium assembly in ciliated cells and for organization of the microtubule cytoskeleton in non-ciliated cells. Required within the NSL complex to maintain nuclear architecture stability by promoting KAT8-mediated acetylation of lamin LMNA.</text>
</comment>
<organism evidence="16 17">
    <name type="scientific">Cinara cedri</name>
    <dbReference type="NCBI Taxonomy" id="506608"/>
    <lineage>
        <taxon>Eukaryota</taxon>
        <taxon>Metazoa</taxon>
        <taxon>Ecdysozoa</taxon>
        <taxon>Arthropoda</taxon>
        <taxon>Hexapoda</taxon>
        <taxon>Insecta</taxon>
        <taxon>Pterygota</taxon>
        <taxon>Neoptera</taxon>
        <taxon>Paraneoptera</taxon>
        <taxon>Hemiptera</taxon>
        <taxon>Sternorrhyncha</taxon>
        <taxon>Aphidomorpha</taxon>
        <taxon>Aphidoidea</taxon>
        <taxon>Aphididae</taxon>
        <taxon>Lachninae</taxon>
        <taxon>Cinara</taxon>
    </lineage>
</organism>
<keyword evidence="16" id="KW-0238">DNA-binding</keyword>
<evidence type="ECO:0000256" key="1">
    <source>
        <dbReference type="ARBA" id="ARBA00004123"/>
    </source>
</evidence>
<dbReference type="PANTHER" id="PTHR13453">
    <property type="entry name" value="KAT8 REGULATORY NSL COMPLEX SUBUNIT 2"/>
    <property type="match status" value="1"/>
</dbReference>
<keyword evidence="4" id="KW-1017">Isopeptide bond</keyword>
<evidence type="ECO:0000256" key="8">
    <source>
        <dbReference type="ARBA" id="ARBA00023128"/>
    </source>
</evidence>
<feature type="region of interest" description="Disordered" evidence="14">
    <location>
        <begin position="41"/>
        <end position="62"/>
    </location>
</feature>
<accession>A0A5E4NH85</accession>
<keyword evidence="6" id="KW-0832">Ubl conjugation</keyword>
<evidence type="ECO:0000256" key="9">
    <source>
        <dbReference type="ARBA" id="ARBA00023242"/>
    </source>
</evidence>
<dbReference type="OrthoDB" id="677315at2759"/>
<dbReference type="PANTHER" id="PTHR13453:SF1">
    <property type="entry name" value="KAT8 REGULATORY NSL COMPLEX SUBUNIT 2"/>
    <property type="match status" value="1"/>
</dbReference>
<evidence type="ECO:0000256" key="14">
    <source>
        <dbReference type="SAM" id="MobiDB-lite"/>
    </source>
</evidence>
<evidence type="ECO:0000256" key="4">
    <source>
        <dbReference type="ARBA" id="ARBA00022499"/>
    </source>
</evidence>
<evidence type="ECO:0000259" key="15">
    <source>
        <dbReference type="Pfam" id="PF13891"/>
    </source>
</evidence>
<dbReference type="EMBL" id="CABPRJ010001925">
    <property type="protein sequence ID" value="VVC41718.1"/>
    <property type="molecule type" value="Genomic_DNA"/>
</dbReference>
<evidence type="ECO:0000256" key="12">
    <source>
        <dbReference type="ARBA" id="ARBA00093359"/>
    </source>
</evidence>
<reference evidence="16 17" key="1">
    <citation type="submission" date="2019-08" db="EMBL/GenBank/DDBJ databases">
        <authorList>
            <person name="Alioto T."/>
            <person name="Alioto T."/>
            <person name="Gomez Garrido J."/>
        </authorList>
    </citation>
    <scope>NUCLEOTIDE SEQUENCE [LARGE SCALE GENOMIC DNA]</scope>
</reference>